<keyword evidence="1" id="KW-0378">Hydrolase</keyword>
<name>A0A0N0BIR5_9HYME</name>
<dbReference type="InterPro" id="IPR045228">
    <property type="entry name" value="Gpp1/Gpp2-like"/>
</dbReference>
<gene>
    <name evidence="2" type="ORF">WN51_09490</name>
</gene>
<dbReference type="InterPro" id="IPR023198">
    <property type="entry name" value="PGP-like_dom2"/>
</dbReference>
<accession>A0A0N0BIR5</accession>
<evidence type="ECO:0000256" key="1">
    <source>
        <dbReference type="ARBA" id="ARBA00022801"/>
    </source>
</evidence>
<dbReference type="PANTHER" id="PTHR18901:SF38">
    <property type="entry name" value="PSEUDOURIDINE-5'-PHOSPHATASE"/>
    <property type="match status" value="1"/>
</dbReference>
<dbReference type="AlphaFoldDB" id="A0A0N0BIR5"/>
<evidence type="ECO:0000313" key="3">
    <source>
        <dbReference type="Proteomes" id="UP000053105"/>
    </source>
</evidence>
<dbReference type="InterPro" id="IPR023214">
    <property type="entry name" value="HAD_sf"/>
</dbReference>
<dbReference type="InterPro" id="IPR036412">
    <property type="entry name" value="HAD-like_sf"/>
</dbReference>
<dbReference type="SFLD" id="SFLDS00003">
    <property type="entry name" value="Haloacid_Dehalogenase"/>
    <property type="match status" value="1"/>
</dbReference>
<evidence type="ECO:0000313" key="2">
    <source>
        <dbReference type="EMBL" id="KOX78131.1"/>
    </source>
</evidence>
<dbReference type="SFLD" id="SFLDG01135">
    <property type="entry name" value="C1.5.6:_HAD__Beta-PGM__Phospha"/>
    <property type="match status" value="1"/>
</dbReference>
<dbReference type="GO" id="GO:0016791">
    <property type="term" value="F:phosphatase activity"/>
    <property type="evidence" value="ECO:0007669"/>
    <property type="project" value="InterPro"/>
</dbReference>
<proteinExistence type="predicted"/>
<dbReference type="OrthoDB" id="40579at2759"/>
<organism evidence="2 3">
    <name type="scientific">Melipona quadrifasciata</name>
    <dbReference type="NCBI Taxonomy" id="166423"/>
    <lineage>
        <taxon>Eukaryota</taxon>
        <taxon>Metazoa</taxon>
        <taxon>Ecdysozoa</taxon>
        <taxon>Arthropoda</taxon>
        <taxon>Hexapoda</taxon>
        <taxon>Insecta</taxon>
        <taxon>Pterygota</taxon>
        <taxon>Neoptera</taxon>
        <taxon>Endopterygota</taxon>
        <taxon>Hymenoptera</taxon>
        <taxon>Apocrita</taxon>
        <taxon>Aculeata</taxon>
        <taxon>Apoidea</taxon>
        <taxon>Anthophila</taxon>
        <taxon>Apidae</taxon>
        <taxon>Melipona</taxon>
    </lineage>
</organism>
<dbReference type="Pfam" id="PF00702">
    <property type="entry name" value="Hydrolase"/>
    <property type="match status" value="1"/>
</dbReference>
<dbReference type="Gene3D" id="3.40.50.1000">
    <property type="entry name" value="HAD superfamily/HAD-like"/>
    <property type="match status" value="1"/>
</dbReference>
<dbReference type="FunFam" id="1.10.150.240:FF:000001">
    <property type="entry name" value="Haloacid dehalogenase-like hydrolase domain"/>
    <property type="match status" value="1"/>
</dbReference>
<reference evidence="2 3" key="1">
    <citation type="submission" date="2015-07" db="EMBL/GenBank/DDBJ databases">
        <title>The genome of Melipona quadrifasciata.</title>
        <authorList>
            <person name="Pan H."/>
            <person name="Kapheim K."/>
        </authorList>
    </citation>
    <scope>NUCLEOTIDE SEQUENCE [LARGE SCALE GENOMIC DNA]</scope>
    <source>
        <strain evidence="2">0111107301</strain>
        <tissue evidence="2">Whole body</tissue>
    </source>
</reference>
<dbReference type="CDD" id="cd07529">
    <property type="entry name" value="HAD_AtGPP-like"/>
    <property type="match status" value="1"/>
</dbReference>
<dbReference type="InterPro" id="IPR006439">
    <property type="entry name" value="HAD-SF_hydro_IA"/>
</dbReference>
<dbReference type="SFLD" id="SFLDG01129">
    <property type="entry name" value="C1.5:_HAD__Beta-PGM__Phosphata"/>
    <property type="match status" value="1"/>
</dbReference>
<dbReference type="NCBIfam" id="TIGR01509">
    <property type="entry name" value="HAD-SF-IA-v3"/>
    <property type="match status" value="1"/>
</dbReference>
<dbReference type="Proteomes" id="UP000053105">
    <property type="component" value="Unassembled WGS sequence"/>
</dbReference>
<sequence length="231" mass="26187">MSRNQYKNVTHCIFDMDGLLLNTELIYTKAFNHITNRYGREFTWEHKAKTMGFKTKDVAQAVVEMLSLPITADEFENEVVKLYQELFPSADLMPGVEQLLRHLKQNNIPIALATSSNKENFELKTQKWKHIFDLFNHKVLGGSDPEVTNGKPAPDIFLIAAKRFTDNPDPSKCLVFEDAPNGVKAAITAGMQVIMVPDPMLPKNYIENPTLIVNSLEEFQPELFGLPPYST</sequence>
<keyword evidence="3" id="KW-1185">Reference proteome</keyword>
<dbReference type="Gene3D" id="1.10.150.240">
    <property type="entry name" value="Putative phosphatase, domain 2"/>
    <property type="match status" value="1"/>
</dbReference>
<dbReference type="STRING" id="166423.A0A0N0BIR5"/>
<dbReference type="EMBL" id="KQ435726">
    <property type="protein sequence ID" value="KOX78131.1"/>
    <property type="molecule type" value="Genomic_DNA"/>
</dbReference>
<dbReference type="SUPFAM" id="SSF56784">
    <property type="entry name" value="HAD-like"/>
    <property type="match status" value="1"/>
</dbReference>
<protein>
    <submittedName>
        <fullName evidence="2">Pseudouridine-5'-monophosphatase</fullName>
    </submittedName>
</protein>
<dbReference type="PANTHER" id="PTHR18901">
    <property type="entry name" value="2-DEOXYGLUCOSE-6-PHOSPHATE PHOSPHATASE 2"/>
    <property type="match status" value="1"/>
</dbReference>